<protein>
    <submittedName>
        <fullName evidence="2">ATPase BadF/BadG/BcrA/BcrD type</fullName>
    </submittedName>
</protein>
<organism evidence="2 3">
    <name type="scientific">Thermomicrobium roseum (strain ATCC 27502 / DSM 5159 / P-2)</name>
    <dbReference type="NCBI Taxonomy" id="309801"/>
    <lineage>
        <taxon>Bacteria</taxon>
        <taxon>Pseudomonadati</taxon>
        <taxon>Thermomicrobiota</taxon>
        <taxon>Thermomicrobia</taxon>
        <taxon>Thermomicrobiales</taxon>
        <taxon>Thermomicrobiaceae</taxon>
        <taxon>Thermomicrobium</taxon>
    </lineage>
</organism>
<dbReference type="AlphaFoldDB" id="B9L4J8"/>
<dbReference type="RefSeq" id="WP_012642473.1">
    <property type="nucleotide sequence ID" value="NC_011961.1"/>
</dbReference>
<name>B9L4J8_THERP</name>
<dbReference type="InterPro" id="IPR002731">
    <property type="entry name" value="ATPase_BadF"/>
</dbReference>
<keyword evidence="3" id="KW-1185">Reference proteome</keyword>
<evidence type="ECO:0000313" key="2">
    <source>
        <dbReference type="EMBL" id="ACM06486.1"/>
    </source>
</evidence>
<dbReference type="eggNOG" id="COG2971">
    <property type="taxonomic scope" value="Bacteria"/>
</dbReference>
<dbReference type="PANTHER" id="PTHR43190:SF3">
    <property type="entry name" value="N-ACETYL-D-GLUCOSAMINE KINASE"/>
    <property type="match status" value="1"/>
</dbReference>
<accession>B9L4J8</accession>
<keyword evidence="2" id="KW-0614">Plasmid</keyword>
<geneLocation type="plasmid" evidence="3">
    <name>Tros</name>
</geneLocation>
<dbReference type="InterPro" id="IPR052519">
    <property type="entry name" value="Euk-type_GlcNAc_Kinase"/>
</dbReference>
<dbReference type="CDD" id="cd24007">
    <property type="entry name" value="ASKHA_NBD_eukNAGK-like"/>
    <property type="match status" value="1"/>
</dbReference>
<dbReference type="Proteomes" id="UP000000447">
    <property type="component" value="Plasmid unnamed"/>
</dbReference>
<dbReference type="PANTHER" id="PTHR43190">
    <property type="entry name" value="N-ACETYL-D-GLUCOSAMINE KINASE"/>
    <property type="match status" value="1"/>
</dbReference>
<dbReference type="Gene3D" id="3.30.420.40">
    <property type="match status" value="2"/>
</dbReference>
<proteinExistence type="predicted"/>
<feature type="domain" description="ATPase BadF/BadG/BcrA/BcrD type" evidence="1">
    <location>
        <begin position="7"/>
        <end position="272"/>
    </location>
</feature>
<dbReference type="InterPro" id="IPR043129">
    <property type="entry name" value="ATPase_NBD"/>
</dbReference>
<sequence>MAAELLLGIDGGGSTTRAALADAQGRILGVGTTGSSNLQIVGLEGVVAAVEVAIQAARRAAGVASDAPVKVACLGLAGVDRQGDRERVSTALRVRSLAERLLLVSDSELVLAAGCPEGWGLALVSGTGSICFGRAPDGRTARAGGWGYLLGDEGSGFAIAQQALRLAARTADGRAEAHELLEAALAFWGLTAPEELVPLVYQRVRGAPAALAWFAPRVLDLASAGDPHATAIVEEAATELARSVEVVRAHLELNASPLALGGGILLHSSLLRERLLGQLPSAVGPVTLVEEATRGAVRLALQELHARA</sequence>
<reference evidence="2 3" key="1">
    <citation type="journal article" date="2009" name="PLoS ONE">
        <title>Complete genome sequence of the aerobic CO-oxidizing thermophile Thermomicrobium roseum.</title>
        <authorList>
            <person name="Wu D."/>
            <person name="Raymond J."/>
            <person name="Wu M."/>
            <person name="Chatterji S."/>
            <person name="Ren Q."/>
            <person name="Graham J.E."/>
            <person name="Bryant D.A."/>
            <person name="Robb F."/>
            <person name="Colman A."/>
            <person name="Tallon L.J."/>
            <person name="Badger J.H."/>
            <person name="Madupu R."/>
            <person name="Ward N.L."/>
            <person name="Eisen J.A."/>
        </authorList>
    </citation>
    <scope>NUCLEOTIDE SEQUENCE [LARGE SCALE GENOMIC DNA]</scope>
    <source>
        <strain evidence="3">ATCC 27502 / DSM 5159 / P-2</strain>
        <plasmid evidence="2">unnamed</plasmid>
    </source>
</reference>
<dbReference type="EMBL" id="CP001276">
    <property type="protein sequence ID" value="ACM06486.1"/>
    <property type="molecule type" value="Genomic_DNA"/>
</dbReference>
<dbReference type="KEGG" id="tro:trd_A0712"/>
<dbReference type="Pfam" id="PF01869">
    <property type="entry name" value="BcrAD_BadFG"/>
    <property type="match status" value="1"/>
</dbReference>
<gene>
    <name evidence="2" type="ordered locus">trd_A0712</name>
</gene>
<evidence type="ECO:0000259" key="1">
    <source>
        <dbReference type="Pfam" id="PF01869"/>
    </source>
</evidence>
<dbReference type="HOGENOM" id="CLU_016274_1_1_0"/>
<evidence type="ECO:0000313" key="3">
    <source>
        <dbReference type="Proteomes" id="UP000000447"/>
    </source>
</evidence>
<dbReference type="SUPFAM" id="SSF53067">
    <property type="entry name" value="Actin-like ATPase domain"/>
    <property type="match status" value="2"/>
</dbReference>